<sequence>MSSTPRKKRHHQPNSSTHAHPPAHSHQRTRSQLLVAQAAASANQITSDYESDTASYMVSNPPPPNPALGQRSNNEINMTVLRRYIPSITHIHSIASNAVVYTYDPSSEEAGFEKANIEGPLFTCQRNGSDIQNCVFILNRKSTDNLRLDLANVTNFESQGDMLYMQIMGPRGEPKVWGLYIHDSSDNRREIHTNAILSLWHSTKEARALQSQPALQPQYGHDAVHVVPGQGGRQISINELLKR</sequence>
<evidence type="ECO:0000256" key="5">
    <source>
        <dbReference type="SAM" id="MobiDB-lite"/>
    </source>
</evidence>
<dbReference type="Pfam" id="PF06058">
    <property type="entry name" value="DCP1"/>
    <property type="match status" value="1"/>
</dbReference>
<dbReference type="PANTHER" id="PTHR16290">
    <property type="entry name" value="TRANSCRIPTION FACTOR SMIF DECAPPING ENZYME DCP1"/>
    <property type="match status" value="1"/>
</dbReference>
<dbReference type="PANTHER" id="PTHR16290:SF0">
    <property type="entry name" value="DECAPPING PROTEIN 1, ISOFORM A"/>
    <property type="match status" value="1"/>
</dbReference>
<evidence type="ECO:0000313" key="6">
    <source>
        <dbReference type="EMBL" id="KAK9419106.1"/>
    </source>
</evidence>
<evidence type="ECO:0000256" key="1">
    <source>
        <dbReference type="ARBA" id="ARBA00004496"/>
    </source>
</evidence>
<dbReference type="SUPFAM" id="SSF50729">
    <property type="entry name" value="PH domain-like"/>
    <property type="match status" value="1"/>
</dbReference>
<dbReference type="Proteomes" id="UP001408356">
    <property type="component" value="Unassembled WGS sequence"/>
</dbReference>
<feature type="region of interest" description="Disordered" evidence="5">
    <location>
        <begin position="1"/>
        <end position="31"/>
    </location>
</feature>
<dbReference type="Gene3D" id="2.30.29.30">
    <property type="entry name" value="Pleckstrin-homology domain (PH domain)/Phosphotyrosine-binding domain (PTB)"/>
    <property type="match status" value="1"/>
</dbReference>
<keyword evidence="7" id="KW-1185">Reference proteome</keyword>
<comment type="similarity">
    <text evidence="2">Belongs to the DCP1 family.</text>
</comment>
<gene>
    <name evidence="6" type="ORF">SUNI508_01083</name>
</gene>
<comment type="caution">
    <text evidence="6">The sequence shown here is derived from an EMBL/GenBank/DDBJ whole genome shotgun (WGS) entry which is preliminary data.</text>
</comment>
<reference evidence="6 7" key="1">
    <citation type="journal article" date="2024" name="J. Plant Pathol.">
        <title>Sequence and assembly of the genome of Seiridium unicorne, isolate CBS 538.82, causal agent of cypress canker disease.</title>
        <authorList>
            <person name="Scali E."/>
            <person name="Rocca G.D."/>
            <person name="Danti R."/>
            <person name="Garbelotto M."/>
            <person name="Barberini S."/>
            <person name="Baroncelli R."/>
            <person name="Emiliani G."/>
        </authorList>
    </citation>
    <scope>NUCLEOTIDE SEQUENCE [LARGE SCALE GENOMIC DNA]</scope>
    <source>
        <strain evidence="6 7">BM-138-508</strain>
    </source>
</reference>
<proteinExistence type="inferred from homology"/>
<dbReference type="InterPro" id="IPR011993">
    <property type="entry name" value="PH-like_dom_sf"/>
</dbReference>
<evidence type="ECO:0000256" key="4">
    <source>
        <dbReference type="ARBA" id="ARBA00022664"/>
    </source>
</evidence>
<accession>A0ABR2UXJ9</accession>
<feature type="region of interest" description="Disordered" evidence="5">
    <location>
        <begin position="51"/>
        <end position="72"/>
    </location>
</feature>
<dbReference type="EMBL" id="JARVKF010000330">
    <property type="protein sequence ID" value="KAK9419106.1"/>
    <property type="molecule type" value="Genomic_DNA"/>
</dbReference>
<dbReference type="InterPro" id="IPR010334">
    <property type="entry name" value="Dcp1"/>
</dbReference>
<keyword evidence="4" id="KW-0507">mRNA processing</keyword>
<organism evidence="6 7">
    <name type="scientific">Seiridium unicorne</name>
    <dbReference type="NCBI Taxonomy" id="138068"/>
    <lineage>
        <taxon>Eukaryota</taxon>
        <taxon>Fungi</taxon>
        <taxon>Dikarya</taxon>
        <taxon>Ascomycota</taxon>
        <taxon>Pezizomycotina</taxon>
        <taxon>Sordariomycetes</taxon>
        <taxon>Xylariomycetidae</taxon>
        <taxon>Amphisphaeriales</taxon>
        <taxon>Sporocadaceae</taxon>
        <taxon>Seiridium</taxon>
    </lineage>
</organism>
<evidence type="ECO:0000313" key="7">
    <source>
        <dbReference type="Proteomes" id="UP001408356"/>
    </source>
</evidence>
<evidence type="ECO:0000256" key="2">
    <source>
        <dbReference type="ARBA" id="ARBA00008778"/>
    </source>
</evidence>
<feature type="compositionally biased region" description="Basic residues" evidence="5">
    <location>
        <begin position="1"/>
        <end position="12"/>
    </location>
</feature>
<comment type="subcellular location">
    <subcellularLocation>
        <location evidence="1">Cytoplasm</location>
    </subcellularLocation>
</comment>
<name>A0ABR2UXJ9_9PEZI</name>
<keyword evidence="3" id="KW-0963">Cytoplasm</keyword>
<protein>
    <submittedName>
        <fullName evidence="6">Uncharacterized protein</fullName>
    </submittedName>
</protein>
<evidence type="ECO:0000256" key="3">
    <source>
        <dbReference type="ARBA" id="ARBA00022490"/>
    </source>
</evidence>